<feature type="domain" description="Response regulatory" evidence="8">
    <location>
        <begin position="4"/>
        <end position="121"/>
    </location>
</feature>
<dbReference type="CDD" id="cd17541">
    <property type="entry name" value="REC_CheB-like"/>
    <property type="match status" value="1"/>
</dbReference>
<dbReference type="Gene3D" id="3.40.50.2300">
    <property type="match status" value="1"/>
</dbReference>
<dbReference type="GO" id="GO:0008984">
    <property type="term" value="F:protein-glutamate methylesterase activity"/>
    <property type="evidence" value="ECO:0007669"/>
    <property type="project" value="UniProtKB-UniRule"/>
</dbReference>
<dbReference type="EMBL" id="JAUOPB010000001">
    <property type="protein sequence ID" value="MDO6421029.1"/>
    <property type="molecule type" value="Genomic_DNA"/>
</dbReference>
<dbReference type="AlphaFoldDB" id="A0AAW7X129"/>
<name>A0AAW7X129_9GAMM</name>
<dbReference type="GO" id="GO:0005737">
    <property type="term" value="C:cytoplasm"/>
    <property type="evidence" value="ECO:0007669"/>
    <property type="project" value="UniProtKB-SubCell"/>
</dbReference>
<evidence type="ECO:0000256" key="4">
    <source>
        <dbReference type="HAMAP-Rule" id="MF_00099"/>
    </source>
</evidence>
<proteinExistence type="inferred from homology"/>
<keyword evidence="1 4" id="KW-0145">Chemotaxis</keyword>
<comment type="catalytic activity">
    <reaction evidence="4">
        <text>L-glutaminyl-[protein] + H2O = L-glutamyl-[protein] + NH4(+)</text>
        <dbReference type="Rhea" id="RHEA:16441"/>
        <dbReference type="Rhea" id="RHEA-COMP:10207"/>
        <dbReference type="Rhea" id="RHEA-COMP:10208"/>
        <dbReference type="ChEBI" id="CHEBI:15377"/>
        <dbReference type="ChEBI" id="CHEBI:28938"/>
        <dbReference type="ChEBI" id="CHEBI:29973"/>
        <dbReference type="ChEBI" id="CHEBI:30011"/>
        <dbReference type="EC" id="3.5.1.44"/>
    </reaction>
</comment>
<dbReference type="Pfam" id="PF00072">
    <property type="entry name" value="Response_reg"/>
    <property type="match status" value="1"/>
</dbReference>
<comment type="catalytic activity">
    <reaction evidence="3 4">
        <text>[protein]-L-glutamate 5-O-methyl ester + H2O = L-glutamyl-[protein] + methanol + H(+)</text>
        <dbReference type="Rhea" id="RHEA:23236"/>
        <dbReference type="Rhea" id="RHEA-COMP:10208"/>
        <dbReference type="Rhea" id="RHEA-COMP:10311"/>
        <dbReference type="ChEBI" id="CHEBI:15377"/>
        <dbReference type="ChEBI" id="CHEBI:15378"/>
        <dbReference type="ChEBI" id="CHEBI:17790"/>
        <dbReference type="ChEBI" id="CHEBI:29973"/>
        <dbReference type="ChEBI" id="CHEBI:82795"/>
        <dbReference type="EC" id="3.1.1.61"/>
    </reaction>
</comment>
<feature type="active site" evidence="4 5">
    <location>
        <position position="216"/>
    </location>
</feature>
<comment type="caution">
    <text evidence="10">The sequence shown here is derived from an EMBL/GenBank/DDBJ whole genome shotgun (WGS) entry which is preliminary data.</text>
</comment>
<dbReference type="PANTHER" id="PTHR42872:SF3">
    <property type="entry name" value="PROTEIN-GLUTAMATE METHYLESTERASE_PROTEIN-GLUTAMINE GLUTAMINASE 1"/>
    <property type="match status" value="1"/>
</dbReference>
<evidence type="ECO:0000256" key="1">
    <source>
        <dbReference type="ARBA" id="ARBA00022500"/>
    </source>
</evidence>
<dbReference type="Pfam" id="PF01339">
    <property type="entry name" value="CheB_methylest"/>
    <property type="match status" value="1"/>
</dbReference>
<dbReference type="SMART" id="SM00448">
    <property type="entry name" value="REC"/>
    <property type="match status" value="1"/>
</dbReference>
<dbReference type="Proteomes" id="UP001169760">
    <property type="component" value="Unassembled WGS sequence"/>
</dbReference>
<dbReference type="InterPro" id="IPR001789">
    <property type="entry name" value="Sig_transdc_resp-reg_receiver"/>
</dbReference>
<dbReference type="GO" id="GO:0006935">
    <property type="term" value="P:chemotaxis"/>
    <property type="evidence" value="ECO:0007669"/>
    <property type="project" value="UniProtKB-UniRule"/>
</dbReference>
<feature type="active site" evidence="4 5">
    <location>
        <position position="310"/>
    </location>
</feature>
<comment type="similarity">
    <text evidence="4">Belongs to the CheB family.</text>
</comment>
<comment type="domain">
    <text evidence="4">Contains a C-terminal catalytic domain, and an N-terminal region which modulates catalytic activity.</text>
</comment>
<feature type="region of interest" description="Disordered" evidence="7">
    <location>
        <begin position="138"/>
        <end position="173"/>
    </location>
</feature>
<dbReference type="EC" id="3.1.1.61" evidence="4"/>
<feature type="modified residue" description="4-aspartylphosphate" evidence="4 6">
    <location>
        <position position="55"/>
    </location>
</feature>
<evidence type="ECO:0000313" key="11">
    <source>
        <dbReference type="Proteomes" id="UP001169760"/>
    </source>
</evidence>
<dbReference type="PROSITE" id="PS50122">
    <property type="entry name" value="CHEB"/>
    <property type="match status" value="1"/>
</dbReference>
<dbReference type="EC" id="3.5.1.44" evidence="4"/>
<comment type="subcellular location">
    <subcellularLocation>
        <location evidence="4">Cytoplasm</location>
    </subcellularLocation>
</comment>
<gene>
    <name evidence="4" type="primary">cheB</name>
    <name evidence="10" type="ORF">Q4521_00940</name>
</gene>
<comment type="function">
    <text evidence="4">Involved in chemotaxis. Part of a chemotaxis signal transduction system that modulates chemotaxis in response to various stimuli. Catalyzes the demethylation of specific methylglutamate residues introduced into the chemoreceptors (methyl-accepting chemotaxis proteins or MCP) by CheR. Also mediates the irreversible deamidation of specific glutamine residues to glutamic acid.</text>
</comment>
<dbReference type="CDD" id="cd16432">
    <property type="entry name" value="CheB_Rec"/>
    <property type="match status" value="1"/>
</dbReference>
<dbReference type="GO" id="GO:0050568">
    <property type="term" value="F:protein-glutamine glutaminase activity"/>
    <property type="evidence" value="ECO:0007669"/>
    <property type="project" value="UniProtKB-UniRule"/>
</dbReference>
<dbReference type="PROSITE" id="PS50110">
    <property type="entry name" value="RESPONSE_REGULATORY"/>
    <property type="match status" value="1"/>
</dbReference>
<dbReference type="PANTHER" id="PTHR42872">
    <property type="entry name" value="PROTEIN-GLUTAMATE METHYLESTERASE/PROTEIN-GLUTAMINE GLUTAMINASE"/>
    <property type="match status" value="1"/>
</dbReference>
<evidence type="ECO:0000256" key="2">
    <source>
        <dbReference type="ARBA" id="ARBA00022801"/>
    </source>
</evidence>
<accession>A0AAW7X129</accession>
<evidence type="ECO:0000256" key="7">
    <source>
        <dbReference type="SAM" id="MobiDB-lite"/>
    </source>
</evidence>
<dbReference type="HAMAP" id="MF_00099">
    <property type="entry name" value="CheB_chemtxs"/>
    <property type="match status" value="1"/>
</dbReference>
<dbReference type="Gene3D" id="3.40.50.180">
    <property type="entry name" value="Methylesterase CheB, C-terminal domain"/>
    <property type="match status" value="1"/>
</dbReference>
<dbReference type="SUPFAM" id="SSF52738">
    <property type="entry name" value="Methylesterase CheB, C-terminal domain"/>
    <property type="match status" value="1"/>
</dbReference>
<keyword evidence="2 4" id="KW-0378">Hydrolase</keyword>
<feature type="active site" evidence="4 5">
    <location>
        <position position="189"/>
    </location>
</feature>
<evidence type="ECO:0000256" key="5">
    <source>
        <dbReference type="PROSITE-ProRule" id="PRU00050"/>
    </source>
</evidence>
<evidence type="ECO:0000256" key="3">
    <source>
        <dbReference type="ARBA" id="ARBA00048267"/>
    </source>
</evidence>
<dbReference type="NCBIfam" id="NF001965">
    <property type="entry name" value="PRK00742.1"/>
    <property type="match status" value="1"/>
</dbReference>
<reference evidence="10" key="1">
    <citation type="submission" date="2023-07" db="EMBL/GenBank/DDBJ databases">
        <title>Genome content predicts the carbon catabolic preferences of heterotrophic bacteria.</title>
        <authorList>
            <person name="Gralka M."/>
        </authorList>
    </citation>
    <scope>NUCLEOTIDE SEQUENCE</scope>
    <source>
        <strain evidence="10">I3M17_2</strain>
    </source>
</reference>
<keyword evidence="4 6" id="KW-0597">Phosphoprotein</keyword>
<protein>
    <recommendedName>
        <fullName evidence="4">Protein-glutamate methylesterase/protein-glutamine glutaminase</fullName>
        <ecNumber evidence="4">3.1.1.61</ecNumber>
        <ecNumber evidence="4">3.5.1.44</ecNumber>
    </recommendedName>
</protein>
<dbReference type="GO" id="GO:0000156">
    <property type="term" value="F:phosphorelay response regulator activity"/>
    <property type="evidence" value="ECO:0007669"/>
    <property type="project" value="InterPro"/>
</dbReference>
<comment type="PTM">
    <text evidence="4">Phosphorylated by CheA. Phosphorylation of the N-terminal regulatory domain activates the methylesterase activity.</text>
</comment>
<dbReference type="PIRSF" id="PIRSF000876">
    <property type="entry name" value="RR_chemtxs_CheB"/>
    <property type="match status" value="1"/>
</dbReference>
<dbReference type="InterPro" id="IPR011006">
    <property type="entry name" value="CheY-like_superfamily"/>
</dbReference>
<dbReference type="InterPro" id="IPR000673">
    <property type="entry name" value="Sig_transdc_resp-reg_Me-estase"/>
</dbReference>
<keyword evidence="4" id="KW-0963">Cytoplasm</keyword>
<dbReference type="RefSeq" id="WP_303490212.1">
    <property type="nucleotide sequence ID" value="NZ_JAUOPB010000001.1"/>
</dbReference>
<dbReference type="InterPro" id="IPR008248">
    <property type="entry name" value="CheB-like"/>
</dbReference>
<evidence type="ECO:0000259" key="9">
    <source>
        <dbReference type="PROSITE" id="PS50122"/>
    </source>
</evidence>
<dbReference type="SUPFAM" id="SSF52172">
    <property type="entry name" value="CheY-like"/>
    <property type="match status" value="1"/>
</dbReference>
<evidence type="ECO:0000256" key="6">
    <source>
        <dbReference type="PROSITE-ProRule" id="PRU00169"/>
    </source>
</evidence>
<sequence>MAYKVLVVDDSQFFQVRLKQIINEHPDLEVVGIAANGQEAIDLEESLRPDIISMDYEMPHLDGISAVRSILSKRPIPIVMFSSMTYEGATITLEALDAGAVDFIPKNFAEVSRDSVVLKKRLHEKLLLFAQKAKPSVAARSTTQPSGVRPSALGANLSSSRSPRPASSAPSAPKKRIKGLVKLVAIGASTGGPVAVSEIITRLPANFPVPIIVAQHMPENFTKAFSERLNRQSAVEVREAQDGDLLKPGVVYVAPGGNQLMVDKTGRSIRILDGDARLTYKPSVDVLFASAASAMGDKVLAIVLTGMGADGCDGAKLLKQKGATIWGQDKDSCVVYGMPAAVAKAGLTDEVLPLDQVWQRLVSDV</sequence>
<feature type="compositionally biased region" description="Low complexity" evidence="7">
    <location>
        <begin position="158"/>
        <end position="172"/>
    </location>
</feature>
<dbReference type="InterPro" id="IPR035909">
    <property type="entry name" value="CheB_C"/>
</dbReference>
<evidence type="ECO:0000313" key="10">
    <source>
        <dbReference type="EMBL" id="MDO6421029.1"/>
    </source>
</evidence>
<organism evidence="10 11">
    <name type="scientific">Saccharophagus degradans</name>
    <dbReference type="NCBI Taxonomy" id="86304"/>
    <lineage>
        <taxon>Bacteria</taxon>
        <taxon>Pseudomonadati</taxon>
        <taxon>Pseudomonadota</taxon>
        <taxon>Gammaproteobacteria</taxon>
        <taxon>Cellvibrionales</taxon>
        <taxon>Cellvibrionaceae</taxon>
        <taxon>Saccharophagus</taxon>
    </lineage>
</organism>
<evidence type="ECO:0000259" key="8">
    <source>
        <dbReference type="PROSITE" id="PS50110"/>
    </source>
</evidence>
<feature type="domain" description="CheB-type methylesterase" evidence="9">
    <location>
        <begin position="182"/>
        <end position="365"/>
    </location>
</feature>